<feature type="domain" description="AB hydrolase-1" evidence="1">
    <location>
        <begin position="32"/>
        <end position="285"/>
    </location>
</feature>
<dbReference type="EMBL" id="JBEZFP010000163">
    <property type="protein sequence ID" value="MEU8139254.1"/>
    <property type="molecule type" value="Genomic_DNA"/>
</dbReference>
<evidence type="ECO:0000259" key="1">
    <source>
        <dbReference type="Pfam" id="PF12697"/>
    </source>
</evidence>
<name>A0ABV3DVR1_9ACTN</name>
<dbReference type="InterPro" id="IPR000073">
    <property type="entry name" value="AB_hydrolase_1"/>
</dbReference>
<dbReference type="GO" id="GO:0016787">
    <property type="term" value="F:hydrolase activity"/>
    <property type="evidence" value="ECO:0007669"/>
    <property type="project" value="UniProtKB-KW"/>
</dbReference>
<proteinExistence type="predicted"/>
<accession>A0ABV3DVR1</accession>
<comment type="caution">
    <text evidence="2">The sequence shown here is derived from an EMBL/GenBank/DDBJ whole genome shotgun (WGS) entry which is preliminary data.</text>
</comment>
<dbReference type="Gene3D" id="3.40.50.1820">
    <property type="entry name" value="alpha/beta hydrolase"/>
    <property type="match status" value="1"/>
</dbReference>
<evidence type="ECO:0000313" key="2">
    <source>
        <dbReference type="EMBL" id="MEU8139254.1"/>
    </source>
</evidence>
<reference evidence="2 3" key="1">
    <citation type="submission" date="2024-06" db="EMBL/GenBank/DDBJ databases">
        <title>The Natural Products Discovery Center: Release of the First 8490 Sequenced Strains for Exploring Actinobacteria Biosynthetic Diversity.</title>
        <authorList>
            <person name="Kalkreuter E."/>
            <person name="Kautsar S.A."/>
            <person name="Yang D."/>
            <person name="Bader C.D."/>
            <person name="Teijaro C.N."/>
            <person name="Fluegel L."/>
            <person name="Davis C.M."/>
            <person name="Simpson J.R."/>
            <person name="Lauterbach L."/>
            <person name="Steele A.D."/>
            <person name="Gui C."/>
            <person name="Meng S."/>
            <person name="Li G."/>
            <person name="Viehrig K."/>
            <person name="Ye F."/>
            <person name="Su P."/>
            <person name="Kiefer A.F."/>
            <person name="Nichols A."/>
            <person name="Cepeda A.J."/>
            <person name="Yan W."/>
            <person name="Fan B."/>
            <person name="Jiang Y."/>
            <person name="Adhikari A."/>
            <person name="Zheng C.-J."/>
            <person name="Schuster L."/>
            <person name="Cowan T.M."/>
            <person name="Smanski M.J."/>
            <person name="Chevrette M.G."/>
            <person name="De Carvalho L.P.S."/>
            <person name="Shen B."/>
        </authorList>
    </citation>
    <scope>NUCLEOTIDE SEQUENCE [LARGE SCALE GENOMIC DNA]</scope>
    <source>
        <strain evidence="2 3">NPDC048946</strain>
    </source>
</reference>
<dbReference type="RefSeq" id="WP_358363222.1">
    <property type="nucleotide sequence ID" value="NZ_JBEZFP010000163.1"/>
</dbReference>
<organism evidence="2 3">
    <name type="scientific">Streptodolium elevatio</name>
    <dbReference type="NCBI Taxonomy" id="3157996"/>
    <lineage>
        <taxon>Bacteria</taxon>
        <taxon>Bacillati</taxon>
        <taxon>Actinomycetota</taxon>
        <taxon>Actinomycetes</taxon>
        <taxon>Kitasatosporales</taxon>
        <taxon>Streptomycetaceae</taxon>
        <taxon>Streptodolium</taxon>
    </lineage>
</organism>
<protein>
    <submittedName>
        <fullName evidence="2">Alpha/beta hydrolase</fullName>
    </submittedName>
</protein>
<dbReference type="Pfam" id="PF12697">
    <property type="entry name" value="Abhydrolase_6"/>
    <property type="match status" value="1"/>
</dbReference>
<dbReference type="SUPFAM" id="SSF53474">
    <property type="entry name" value="alpha/beta-Hydrolases"/>
    <property type="match status" value="1"/>
</dbReference>
<keyword evidence="3" id="KW-1185">Reference proteome</keyword>
<dbReference type="PANTHER" id="PTHR43798:SF5">
    <property type="entry name" value="MONOACYLGLYCEROL LIPASE ABHD6"/>
    <property type="match status" value="1"/>
</dbReference>
<keyword evidence="2" id="KW-0378">Hydrolase</keyword>
<sequence length="296" mass="31631">MAGEGRPPGEFVEVDGVVLHVVRDGRGDGPAVVVTSGLGGAWCDWDLVAPELGRDCQVVRFDRPGLGFSAPDPAPQTLDGEAARIAALVARLGVHGPYVLVAHSFSAFHAEAFARLFPEQVAGLVLVDPSVEASPRVRPAPELRVKAARTAGAAFRVTGLSRPLGPALRWLAVLALSRRGRDVADPRWARKAYGSGRFLAAAFAENTMYRDQAAELVALRKRRALPDVPLRVLAGAGGRETLAVRARWLRAQRTLADLAPRGRCDVLDDAAHLLMMDRPDAVVAAVREVLAEAKTD</sequence>
<dbReference type="InterPro" id="IPR050266">
    <property type="entry name" value="AB_hydrolase_sf"/>
</dbReference>
<dbReference type="Proteomes" id="UP001551482">
    <property type="component" value="Unassembled WGS sequence"/>
</dbReference>
<evidence type="ECO:0000313" key="3">
    <source>
        <dbReference type="Proteomes" id="UP001551482"/>
    </source>
</evidence>
<dbReference type="PANTHER" id="PTHR43798">
    <property type="entry name" value="MONOACYLGLYCEROL LIPASE"/>
    <property type="match status" value="1"/>
</dbReference>
<dbReference type="InterPro" id="IPR029058">
    <property type="entry name" value="AB_hydrolase_fold"/>
</dbReference>
<gene>
    <name evidence="2" type="ORF">AB0C36_37875</name>
</gene>